<dbReference type="SUPFAM" id="SSF54975">
    <property type="entry name" value="Acylphosphatase/BLUF domain-like"/>
    <property type="match status" value="1"/>
</dbReference>
<comment type="similarity">
    <text evidence="1 8">Belongs to the acylphosphatase family.</text>
</comment>
<dbReference type="InterPro" id="IPR020456">
    <property type="entry name" value="Acylphosphatase"/>
</dbReference>
<feature type="active site" evidence="6">
    <location>
        <position position="20"/>
    </location>
</feature>
<dbReference type="PROSITE" id="PS00150">
    <property type="entry name" value="ACYLPHOSPHATASE_1"/>
    <property type="match status" value="1"/>
</dbReference>
<comment type="catalytic activity">
    <reaction evidence="5 6 7">
        <text>an acyl phosphate + H2O = a carboxylate + phosphate + H(+)</text>
        <dbReference type="Rhea" id="RHEA:14965"/>
        <dbReference type="ChEBI" id="CHEBI:15377"/>
        <dbReference type="ChEBI" id="CHEBI:15378"/>
        <dbReference type="ChEBI" id="CHEBI:29067"/>
        <dbReference type="ChEBI" id="CHEBI:43474"/>
        <dbReference type="ChEBI" id="CHEBI:59918"/>
        <dbReference type="EC" id="3.6.1.7"/>
    </reaction>
</comment>
<dbReference type="FunFam" id="3.30.70.100:FF:000012">
    <property type="entry name" value="Acylphosphatase"/>
    <property type="match status" value="1"/>
</dbReference>
<dbReference type="EMBL" id="PEYC01000031">
    <property type="protein sequence ID" value="PIS40102.1"/>
    <property type="molecule type" value="Genomic_DNA"/>
</dbReference>
<gene>
    <name evidence="10" type="ORF">COT32_01590</name>
</gene>
<evidence type="ECO:0000256" key="6">
    <source>
        <dbReference type="PROSITE-ProRule" id="PRU00520"/>
    </source>
</evidence>
<dbReference type="GO" id="GO:0003998">
    <property type="term" value="F:acylphosphatase activity"/>
    <property type="evidence" value="ECO:0007669"/>
    <property type="project" value="UniProtKB-EC"/>
</dbReference>
<dbReference type="Gene3D" id="3.30.70.100">
    <property type="match status" value="1"/>
</dbReference>
<dbReference type="AlphaFoldDB" id="A0A2H0YQT0"/>
<evidence type="ECO:0000256" key="8">
    <source>
        <dbReference type="RuleBase" id="RU004168"/>
    </source>
</evidence>
<dbReference type="InterPro" id="IPR001792">
    <property type="entry name" value="Acylphosphatase-like_dom"/>
</dbReference>
<evidence type="ECO:0000256" key="2">
    <source>
        <dbReference type="ARBA" id="ARBA00012150"/>
    </source>
</evidence>
<evidence type="ECO:0000313" key="11">
    <source>
        <dbReference type="Proteomes" id="UP000231472"/>
    </source>
</evidence>
<reference evidence="11" key="1">
    <citation type="submission" date="2017-09" db="EMBL/GenBank/DDBJ databases">
        <title>Depth-based differentiation of microbial function through sediment-hosted aquifers and enrichment of novel symbionts in the deep terrestrial subsurface.</title>
        <authorList>
            <person name="Probst A.J."/>
            <person name="Ladd B."/>
            <person name="Jarett J.K."/>
            <person name="Geller-Mcgrath D.E."/>
            <person name="Sieber C.M.K."/>
            <person name="Emerson J.B."/>
            <person name="Anantharaman K."/>
            <person name="Thomas B.C."/>
            <person name="Malmstrom R."/>
            <person name="Stieglmeier M."/>
            <person name="Klingl A."/>
            <person name="Woyke T."/>
            <person name="Ryan C.M."/>
            <person name="Banfield J.F."/>
        </authorList>
    </citation>
    <scope>NUCLEOTIDE SEQUENCE [LARGE SCALE GENOMIC DNA]</scope>
</reference>
<dbReference type="EC" id="3.6.1.7" evidence="2 6"/>
<comment type="caution">
    <text evidence="10">The sequence shown here is derived from an EMBL/GenBank/DDBJ whole genome shotgun (WGS) entry which is preliminary data.</text>
</comment>
<evidence type="ECO:0000313" key="10">
    <source>
        <dbReference type="EMBL" id="PIS40102.1"/>
    </source>
</evidence>
<feature type="domain" description="Acylphosphatase-like" evidence="9">
    <location>
        <begin position="5"/>
        <end position="92"/>
    </location>
</feature>
<dbReference type="Proteomes" id="UP000231472">
    <property type="component" value="Unassembled WGS sequence"/>
</dbReference>
<protein>
    <recommendedName>
        <fullName evidence="3 6">Acylphosphatase</fullName>
        <ecNumber evidence="2 6">3.6.1.7</ecNumber>
    </recommendedName>
</protein>
<feature type="active site" evidence="6">
    <location>
        <position position="38"/>
    </location>
</feature>
<dbReference type="PANTHER" id="PTHR47268:SF4">
    <property type="entry name" value="ACYLPHOSPHATASE"/>
    <property type="match status" value="1"/>
</dbReference>
<evidence type="ECO:0000256" key="4">
    <source>
        <dbReference type="ARBA" id="ARBA00022801"/>
    </source>
</evidence>
<evidence type="ECO:0000256" key="7">
    <source>
        <dbReference type="RuleBase" id="RU000553"/>
    </source>
</evidence>
<evidence type="ECO:0000259" key="9">
    <source>
        <dbReference type="PROSITE" id="PS51160"/>
    </source>
</evidence>
<evidence type="ECO:0000256" key="3">
    <source>
        <dbReference type="ARBA" id="ARBA00015991"/>
    </source>
</evidence>
<name>A0A2H0YQT0_9BACT</name>
<dbReference type="Pfam" id="PF00708">
    <property type="entry name" value="Acylphosphatase"/>
    <property type="match status" value="1"/>
</dbReference>
<sequence length="92" mass="10714">MNPVRVHIFVSGRVQGVFFRTETQKKAERLEITGFVRNLPDGRVEAILEGEKEKVEKVIEWARKGPFFAKVKNVEIINGNYKGEFKEFNIIY</sequence>
<keyword evidence="4 6" id="KW-0378">Hydrolase</keyword>
<organism evidence="10 11">
    <name type="scientific">Candidatus Nealsonbacteria bacterium CG08_land_8_20_14_0_20_36_22</name>
    <dbReference type="NCBI Taxonomy" id="1974704"/>
    <lineage>
        <taxon>Bacteria</taxon>
        <taxon>Candidatus Nealsoniibacteriota</taxon>
    </lineage>
</organism>
<dbReference type="InterPro" id="IPR017968">
    <property type="entry name" value="Acylphosphatase_CS"/>
</dbReference>
<dbReference type="PANTHER" id="PTHR47268">
    <property type="entry name" value="ACYLPHOSPHATASE"/>
    <property type="match status" value="1"/>
</dbReference>
<proteinExistence type="inferred from homology"/>
<evidence type="ECO:0000256" key="5">
    <source>
        <dbReference type="ARBA" id="ARBA00047645"/>
    </source>
</evidence>
<dbReference type="InterPro" id="IPR036046">
    <property type="entry name" value="Acylphosphatase-like_dom_sf"/>
</dbReference>
<accession>A0A2H0YQT0</accession>
<evidence type="ECO:0000256" key="1">
    <source>
        <dbReference type="ARBA" id="ARBA00005614"/>
    </source>
</evidence>
<dbReference type="PROSITE" id="PS00151">
    <property type="entry name" value="ACYLPHOSPHATASE_2"/>
    <property type="match status" value="1"/>
</dbReference>
<dbReference type="PROSITE" id="PS51160">
    <property type="entry name" value="ACYLPHOSPHATASE_3"/>
    <property type="match status" value="1"/>
</dbReference>